<protein>
    <recommendedName>
        <fullName evidence="6">Aldose epimerase</fullName>
    </recommendedName>
</protein>
<dbReference type="Gene3D" id="2.70.98.10">
    <property type="match status" value="1"/>
</dbReference>
<evidence type="ECO:0000256" key="1">
    <source>
        <dbReference type="ARBA" id="ARBA00001913"/>
    </source>
</evidence>
<dbReference type="AlphaFoldDB" id="A0A150XFJ2"/>
<accession>A0A150XFJ2</accession>
<organism evidence="4 5">
    <name type="scientific">Roseivirga spongicola</name>
    <dbReference type="NCBI Taxonomy" id="333140"/>
    <lineage>
        <taxon>Bacteria</taxon>
        <taxon>Pseudomonadati</taxon>
        <taxon>Bacteroidota</taxon>
        <taxon>Cytophagia</taxon>
        <taxon>Cytophagales</taxon>
        <taxon>Roseivirgaceae</taxon>
        <taxon>Roseivirga</taxon>
    </lineage>
</organism>
<evidence type="ECO:0000256" key="3">
    <source>
        <dbReference type="ARBA" id="ARBA00022837"/>
    </source>
</evidence>
<dbReference type="EMBL" id="LRPC01000001">
    <property type="protein sequence ID" value="KYG77468.1"/>
    <property type="molecule type" value="Genomic_DNA"/>
</dbReference>
<proteinExistence type="predicted"/>
<keyword evidence="5" id="KW-1185">Reference proteome</keyword>
<dbReference type="OrthoDB" id="9808779at2"/>
<dbReference type="GO" id="GO:0016853">
    <property type="term" value="F:isomerase activity"/>
    <property type="evidence" value="ECO:0007669"/>
    <property type="project" value="InterPro"/>
</dbReference>
<dbReference type="RefSeq" id="WP_068215831.1">
    <property type="nucleotide sequence ID" value="NZ_CP139724.1"/>
</dbReference>
<comment type="cofactor">
    <cofactor evidence="1">
        <name>Ca(2+)</name>
        <dbReference type="ChEBI" id="CHEBI:29108"/>
    </cofactor>
</comment>
<gene>
    <name evidence="4" type="ORF">AWW68_01480</name>
</gene>
<dbReference type="GO" id="GO:0005975">
    <property type="term" value="P:carbohydrate metabolic process"/>
    <property type="evidence" value="ECO:0007669"/>
    <property type="project" value="InterPro"/>
</dbReference>
<evidence type="ECO:0008006" key="6">
    <source>
        <dbReference type="Google" id="ProtNLM"/>
    </source>
</evidence>
<evidence type="ECO:0000313" key="5">
    <source>
        <dbReference type="Proteomes" id="UP000075606"/>
    </source>
</evidence>
<dbReference type="Proteomes" id="UP000075606">
    <property type="component" value="Unassembled WGS sequence"/>
</dbReference>
<name>A0A150XFJ2_9BACT</name>
<evidence type="ECO:0000256" key="2">
    <source>
        <dbReference type="ARBA" id="ARBA00011245"/>
    </source>
</evidence>
<sequence length="284" mass="32912">MEQLSFEGSKLIINPQNGASITKWTCFKAREEVTLINNRDFNLFESSLLFPFPNRLASGKYNYEGMSFHFDENDPGKPNALHGFIYNVAFDLVEKLDNSIRFRHEYDGTLEAYPFPFTFEVNYILKKNELEIQVDIQNTGSQTMPCGFGWHPYFDLELTNEPCRLKMPKTSLIEVNENLIPTGAESHNRDFQDFTSVFAKELDSCYRLEKIEDRNSVFLNYPQLGTLEIWQDHNFPFVQVYKPDERAMAIEPMSCGIDAFNTQQGIKKIAAEQSWSLKMGLKLF</sequence>
<evidence type="ECO:0000313" key="4">
    <source>
        <dbReference type="EMBL" id="KYG77468.1"/>
    </source>
</evidence>
<dbReference type="STRING" id="333140.AWW68_01480"/>
<keyword evidence="3" id="KW-0106">Calcium</keyword>
<dbReference type="InterPro" id="IPR014718">
    <property type="entry name" value="GH-type_carb-bd"/>
</dbReference>
<comment type="subunit">
    <text evidence="2">Monomer.</text>
</comment>
<reference evidence="4 5" key="1">
    <citation type="submission" date="2016-01" db="EMBL/GenBank/DDBJ databases">
        <title>Genome sequencing of Roseivirga spongicola UST030701-084.</title>
        <authorList>
            <person name="Selvaratnam C."/>
            <person name="Thevarajoo S."/>
            <person name="Goh K.M."/>
            <person name="Ee R."/>
            <person name="Chan K.-G."/>
            <person name="Chong C.S."/>
        </authorList>
    </citation>
    <scope>NUCLEOTIDE SEQUENCE [LARGE SCALE GENOMIC DNA]</scope>
    <source>
        <strain evidence="4 5">UST030701-084</strain>
    </source>
</reference>
<dbReference type="InterPro" id="IPR008183">
    <property type="entry name" value="Aldose_1/G6P_1-epimerase"/>
</dbReference>
<dbReference type="GO" id="GO:0030246">
    <property type="term" value="F:carbohydrate binding"/>
    <property type="evidence" value="ECO:0007669"/>
    <property type="project" value="InterPro"/>
</dbReference>
<dbReference type="Pfam" id="PF01263">
    <property type="entry name" value="Aldose_epim"/>
    <property type="match status" value="1"/>
</dbReference>
<dbReference type="SUPFAM" id="SSF74650">
    <property type="entry name" value="Galactose mutarotase-like"/>
    <property type="match status" value="1"/>
</dbReference>
<dbReference type="InterPro" id="IPR011013">
    <property type="entry name" value="Gal_mutarotase_sf_dom"/>
</dbReference>
<comment type="caution">
    <text evidence="4">The sequence shown here is derived from an EMBL/GenBank/DDBJ whole genome shotgun (WGS) entry which is preliminary data.</text>
</comment>